<comment type="caution">
    <text evidence="1">The sequence shown here is derived from an EMBL/GenBank/DDBJ whole genome shotgun (WGS) entry which is preliminary data.</text>
</comment>
<proteinExistence type="predicted"/>
<reference evidence="1 2" key="1">
    <citation type="submission" date="2016-04" db="EMBL/GenBank/DDBJ databases">
        <title>The genome of Intoshia linei affirms orthonectids as highly simplified spiralians.</title>
        <authorList>
            <person name="Mikhailov K.V."/>
            <person name="Slusarev G.S."/>
            <person name="Nikitin M.A."/>
            <person name="Logacheva M.D."/>
            <person name="Penin A."/>
            <person name="Aleoshin V."/>
            <person name="Panchin Y.V."/>
        </authorList>
    </citation>
    <scope>NUCLEOTIDE SEQUENCE [LARGE SCALE GENOMIC DNA]</scope>
    <source>
        <strain evidence="1">Intl2013</strain>
        <tissue evidence="1">Whole animal</tissue>
    </source>
</reference>
<sequence>MKKETYIKQKKYMEKKNLTFLDSIRDDTDWDSIDSNESSLTPSFKYRDNQ</sequence>
<accession>A0A177BBA2</accession>
<protein>
    <submittedName>
        <fullName evidence="1">Uncharacterized protein</fullName>
    </submittedName>
</protein>
<evidence type="ECO:0000313" key="1">
    <source>
        <dbReference type="EMBL" id="OAF71526.1"/>
    </source>
</evidence>
<evidence type="ECO:0000313" key="2">
    <source>
        <dbReference type="Proteomes" id="UP000078046"/>
    </source>
</evidence>
<dbReference type="AlphaFoldDB" id="A0A177BBA2"/>
<organism evidence="1 2">
    <name type="scientific">Intoshia linei</name>
    <dbReference type="NCBI Taxonomy" id="1819745"/>
    <lineage>
        <taxon>Eukaryota</taxon>
        <taxon>Metazoa</taxon>
        <taxon>Spiralia</taxon>
        <taxon>Lophotrochozoa</taxon>
        <taxon>Mesozoa</taxon>
        <taxon>Orthonectida</taxon>
        <taxon>Rhopaluridae</taxon>
        <taxon>Intoshia</taxon>
    </lineage>
</organism>
<name>A0A177BBA2_9BILA</name>
<keyword evidence="2" id="KW-1185">Reference proteome</keyword>
<dbReference type="EMBL" id="LWCA01000044">
    <property type="protein sequence ID" value="OAF71526.1"/>
    <property type="molecule type" value="Genomic_DNA"/>
</dbReference>
<gene>
    <name evidence="1" type="ORF">A3Q56_00731</name>
</gene>
<dbReference type="Proteomes" id="UP000078046">
    <property type="component" value="Unassembled WGS sequence"/>
</dbReference>